<sequence length="78" mass="8928">MPRDVPAFRTNLRDDQGKTVLGNADNFWIWTKEPGFDLTHPSTPESKPVEPRIKMKCEMTPFTIDPSWVQAGRVESLL</sequence>
<gene>
    <name evidence="1" type="ORF">LY89DRAFT_685031</name>
</gene>
<dbReference type="AlphaFoldDB" id="A0A194XBD7"/>
<dbReference type="RefSeq" id="XP_018071422.1">
    <property type="nucleotide sequence ID" value="XM_018215003.1"/>
</dbReference>
<evidence type="ECO:0000313" key="2">
    <source>
        <dbReference type="Proteomes" id="UP000070700"/>
    </source>
</evidence>
<keyword evidence="2" id="KW-1185">Reference proteome</keyword>
<protein>
    <submittedName>
        <fullName evidence="1">Uncharacterized protein</fullName>
    </submittedName>
</protein>
<dbReference type="Proteomes" id="UP000070700">
    <property type="component" value="Unassembled WGS sequence"/>
</dbReference>
<dbReference type="GeneID" id="28824729"/>
<dbReference type="EMBL" id="KQ947415">
    <property type="protein sequence ID" value="KUJ17067.1"/>
    <property type="molecule type" value="Genomic_DNA"/>
</dbReference>
<accession>A0A194XBD7</accession>
<dbReference type="InParanoid" id="A0A194XBD7"/>
<dbReference type="KEGG" id="psco:LY89DRAFT_685031"/>
<reference evidence="1 2" key="1">
    <citation type="submission" date="2015-10" db="EMBL/GenBank/DDBJ databases">
        <title>Full genome of DAOMC 229536 Phialocephala scopiformis, a fungal endophyte of spruce producing the potent anti-insectan compound rugulosin.</title>
        <authorList>
            <consortium name="DOE Joint Genome Institute"/>
            <person name="Walker A.K."/>
            <person name="Frasz S.L."/>
            <person name="Seifert K.A."/>
            <person name="Miller J.D."/>
            <person name="Mondo S.J."/>
            <person name="Labutti K."/>
            <person name="Lipzen A."/>
            <person name="Dockter R."/>
            <person name="Kennedy M."/>
            <person name="Grigoriev I.V."/>
            <person name="Spatafora J.W."/>
        </authorList>
    </citation>
    <scope>NUCLEOTIDE SEQUENCE [LARGE SCALE GENOMIC DNA]</scope>
    <source>
        <strain evidence="1 2">CBS 120377</strain>
    </source>
</reference>
<proteinExistence type="predicted"/>
<dbReference type="OrthoDB" id="4564336at2759"/>
<name>A0A194XBD7_MOLSC</name>
<organism evidence="1 2">
    <name type="scientific">Mollisia scopiformis</name>
    <name type="common">Conifer needle endophyte fungus</name>
    <name type="synonym">Phialocephala scopiformis</name>
    <dbReference type="NCBI Taxonomy" id="149040"/>
    <lineage>
        <taxon>Eukaryota</taxon>
        <taxon>Fungi</taxon>
        <taxon>Dikarya</taxon>
        <taxon>Ascomycota</taxon>
        <taxon>Pezizomycotina</taxon>
        <taxon>Leotiomycetes</taxon>
        <taxon>Helotiales</taxon>
        <taxon>Mollisiaceae</taxon>
        <taxon>Mollisia</taxon>
    </lineage>
</organism>
<evidence type="ECO:0000313" key="1">
    <source>
        <dbReference type="EMBL" id="KUJ17067.1"/>
    </source>
</evidence>